<dbReference type="EMBL" id="MTSL01000093">
    <property type="protein sequence ID" value="PJF18960.1"/>
    <property type="molecule type" value="Genomic_DNA"/>
</dbReference>
<protein>
    <recommendedName>
        <fullName evidence="2">Mis18 domain-containing protein</fullName>
    </recommendedName>
</protein>
<gene>
    <name evidence="3" type="ORF">PSACC_01237</name>
</gene>
<accession>A0A2H9TMT0</accession>
<comment type="caution">
    <text evidence="3">The sequence shown here is derived from an EMBL/GenBank/DDBJ whole genome shotgun (WGS) entry which is preliminary data.</text>
</comment>
<dbReference type="Proteomes" id="UP000240830">
    <property type="component" value="Unassembled WGS sequence"/>
</dbReference>
<proteinExistence type="predicted"/>
<reference evidence="3 4" key="1">
    <citation type="submission" date="2016-10" db="EMBL/GenBank/DDBJ databases">
        <title>The genome of Paramicrosporidium saccamoebae is the missing link in understanding Cryptomycota and Microsporidia evolution.</title>
        <authorList>
            <person name="Quandt C.A."/>
            <person name="Beaudet D."/>
            <person name="Corsaro D."/>
            <person name="Michel R."/>
            <person name="Corradi N."/>
            <person name="James T."/>
        </authorList>
    </citation>
    <scope>NUCLEOTIDE SEQUENCE [LARGE SCALE GENOMIC DNA]</scope>
    <source>
        <strain evidence="3 4">KSL3</strain>
    </source>
</reference>
<feature type="region of interest" description="Disordered" evidence="1">
    <location>
        <begin position="186"/>
        <end position="276"/>
    </location>
</feature>
<sequence length="276" mass="30230">MVGWVSPEKVRFDAGGVMLGVGDEAGSAANVEVSGALDELRPISCPLVLQCVTCRTIVGDTCTIIDLNPNLRTITLQRTLCPCYSWLGKAEGAIIDETLHTSLSGMDYGRGQFTFSSDALAFYELSGEIPTMSTAKDNIAITGNTTTPEPRQINVSGLEITKLQKFCLYLYDRVAQLEEQLKAIPRSSKQPRVPKVSIKEGNVPHDQEQTHKMDVQPEAAPQNHDLYRSTFPPPEPRDTSTIPTAPPIPGLNQLIKRGRGRPRKFPLVPQSSFTPN</sequence>
<organism evidence="3 4">
    <name type="scientific">Paramicrosporidium saccamoebae</name>
    <dbReference type="NCBI Taxonomy" id="1246581"/>
    <lineage>
        <taxon>Eukaryota</taxon>
        <taxon>Fungi</taxon>
        <taxon>Fungi incertae sedis</taxon>
        <taxon>Cryptomycota</taxon>
        <taxon>Cryptomycota incertae sedis</taxon>
        <taxon>Paramicrosporidium</taxon>
    </lineage>
</organism>
<evidence type="ECO:0000256" key="1">
    <source>
        <dbReference type="SAM" id="MobiDB-lite"/>
    </source>
</evidence>
<dbReference type="AlphaFoldDB" id="A0A2H9TMT0"/>
<dbReference type="PROSITE" id="PS51793">
    <property type="entry name" value="MIS18"/>
    <property type="match status" value="1"/>
</dbReference>
<dbReference type="InterPro" id="IPR034752">
    <property type="entry name" value="Mis18"/>
</dbReference>
<keyword evidence="4" id="KW-1185">Reference proteome</keyword>
<evidence type="ECO:0000313" key="4">
    <source>
        <dbReference type="Proteomes" id="UP000240830"/>
    </source>
</evidence>
<name>A0A2H9TMT0_9FUNG</name>
<evidence type="ECO:0000259" key="2">
    <source>
        <dbReference type="PROSITE" id="PS51793"/>
    </source>
</evidence>
<feature type="domain" description="Mis18" evidence="2">
    <location>
        <begin position="46"/>
        <end position="125"/>
    </location>
</feature>
<dbReference type="OrthoDB" id="74210at2759"/>
<feature type="compositionally biased region" description="Basic and acidic residues" evidence="1">
    <location>
        <begin position="202"/>
        <end position="215"/>
    </location>
</feature>
<evidence type="ECO:0000313" key="3">
    <source>
        <dbReference type="EMBL" id="PJF18960.1"/>
    </source>
</evidence>